<keyword evidence="13 16" id="KW-0472">Membrane</keyword>
<accession>A0ABQ2CKF4</accession>
<reference evidence="19" key="1">
    <citation type="journal article" date="2019" name="Int. J. Syst. Evol. Microbiol.">
        <title>The Global Catalogue of Microorganisms (GCM) 10K type strain sequencing project: providing services to taxonomists for standard genome sequencing and annotation.</title>
        <authorList>
            <consortium name="The Broad Institute Genomics Platform"/>
            <consortium name="The Broad Institute Genome Sequencing Center for Infectious Disease"/>
            <person name="Wu L."/>
            <person name="Ma J."/>
        </authorList>
    </citation>
    <scope>NUCLEOTIDE SEQUENCE [LARGE SCALE GENOMIC DNA]</scope>
    <source>
        <strain evidence="19">JCM 11590</strain>
    </source>
</reference>
<proteinExistence type="inferred from homology"/>
<dbReference type="HAMAP" id="MF_00404">
    <property type="entry name" value="OadG"/>
    <property type="match status" value="1"/>
</dbReference>
<keyword evidence="19" id="KW-1185">Reference proteome</keyword>
<evidence type="ECO:0000256" key="9">
    <source>
        <dbReference type="ARBA" id="ARBA00022967"/>
    </source>
</evidence>
<evidence type="ECO:0000256" key="8">
    <source>
        <dbReference type="ARBA" id="ARBA00022692"/>
    </source>
</evidence>
<evidence type="ECO:0000256" key="5">
    <source>
        <dbReference type="ARBA" id="ARBA00011869"/>
    </source>
</evidence>
<evidence type="ECO:0000256" key="14">
    <source>
        <dbReference type="ARBA" id="ARBA00023201"/>
    </source>
</evidence>
<comment type="function">
    <text evidence="2 16 17">Catalyzes the decarboxylation of oxaloacetate coupled to Na(+) translocation.</text>
</comment>
<comment type="subunit">
    <text evidence="5 16">Heterotrimer of an alpha, a beta and a gamma subunit.</text>
</comment>
<keyword evidence="7 16" id="KW-1003">Cell membrane</keyword>
<keyword evidence="8 16" id="KW-0812">Transmembrane</keyword>
<evidence type="ECO:0000256" key="2">
    <source>
        <dbReference type="ARBA" id="ARBA00003002"/>
    </source>
</evidence>
<protein>
    <recommendedName>
        <fullName evidence="16">Probable oxaloacetate decarboxylase gamma chain</fullName>
        <ecNumber evidence="16">7.2.4.2</ecNumber>
    </recommendedName>
</protein>
<feature type="transmembrane region" description="Helical" evidence="16 17">
    <location>
        <begin position="20"/>
        <end position="42"/>
    </location>
</feature>
<keyword evidence="10 16" id="KW-1133">Transmembrane helix</keyword>
<keyword evidence="6 16" id="KW-0813">Transport</keyword>
<organism evidence="18 19">
    <name type="scientific">Halopseudomonas pertucinogena</name>
    <dbReference type="NCBI Taxonomy" id="86175"/>
    <lineage>
        <taxon>Bacteria</taxon>
        <taxon>Pseudomonadati</taxon>
        <taxon>Pseudomonadota</taxon>
        <taxon>Gammaproteobacteria</taxon>
        <taxon>Pseudomonadales</taxon>
        <taxon>Pseudomonadaceae</taxon>
        <taxon>Halopseudomonas</taxon>
    </lineage>
</organism>
<dbReference type="InterPro" id="IPR005899">
    <property type="entry name" value="Na_pump_deCOase"/>
</dbReference>
<evidence type="ECO:0000256" key="17">
    <source>
        <dbReference type="RuleBase" id="RU004278"/>
    </source>
</evidence>
<evidence type="ECO:0000256" key="6">
    <source>
        <dbReference type="ARBA" id="ARBA00022448"/>
    </source>
</evidence>
<comment type="caution">
    <text evidence="18">The sequence shown here is derived from an EMBL/GenBank/DDBJ whole genome shotgun (WGS) entry which is preliminary data.</text>
</comment>
<evidence type="ECO:0000313" key="18">
    <source>
        <dbReference type="EMBL" id="GGI92647.1"/>
    </source>
</evidence>
<gene>
    <name evidence="16" type="primary">oadG</name>
    <name evidence="18" type="ORF">GCM10009083_06480</name>
</gene>
<keyword evidence="9 16" id="KW-1278">Translocase</keyword>
<sequence length="91" mass="9973">MGIEQEMTSTELLVEGVELMLLGIGTVFVFLIMLVGCITAMSRLVTRYIPEKSAEVAAPRHMASAPPAEVDQQTLIAIGEAIRRHRARQAH</sequence>
<keyword evidence="14 16" id="KW-0739">Sodium transport</keyword>
<keyword evidence="12 16" id="KW-0406">Ion transport</keyword>
<name>A0ABQ2CKF4_9GAMM</name>
<dbReference type="EC" id="7.2.4.2" evidence="16"/>
<evidence type="ECO:0000256" key="15">
    <source>
        <dbReference type="ARBA" id="ARBA00048176"/>
    </source>
</evidence>
<evidence type="ECO:0000256" key="4">
    <source>
        <dbReference type="ARBA" id="ARBA00005844"/>
    </source>
</evidence>
<evidence type="ECO:0000256" key="3">
    <source>
        <dbReference type="ARBA" id="ARBA00004162"/>
    </source>
</evidence>
<dbReference type="Pfam" id="PF04277">
    <property type="entry name" value="OAD_gamma"/>
    <property type="match status" value="1"/>
</dbReference>
<evidence type="ECO:0000256" key="7">
    <source>
        <dbReference type="ARBA" id="ARBA00022475"/>
    </source>
</evidence>
<comment type="catalytic activity">
    <reaction evidence="15 16 17">
        <text>oxaloacetate + 2 Na(+)(in) + H(+) = pyruvate + 2 Na(+)(out) + CO2</text>
        <dbReference type="Rhea" id="RHEA:57724"/>
        <dbReference type="ChEBI" id="CHEBI:15361"/>
        <dbReference type="ChEBI" id="CHEBI:15378"/>
        <dbReference type="ChEBI" id="CHEBI:16452"/>
        <dbReference type="ChEBI" id="CHEBI:16526"/>
        <dbReference type="ChEBI" id="CHEBI:29101"/>
        <dbReference type="EC" id="7.2.4.2"/>
    </reaction>
</comment>
<evidence type="ECO:0000256" key="13">
    <source>
        <dbReference type="ARBA" id="ARBA00023136"/>
    </source>
</evidence>
<comment type="cofactor">
    <cofactor evidence="1 16 17">
        <name>Na(+)</name>
        <dbReference type="ChEBI" id="CHEBI:29101"/>
    </cofactor>
</comment>
<comment type="similarity">
    <text evidence="4 16 17">Belongs to the OadG family.</text>
</comment>
<evidence type="ECO:0000256" key="11">
    <source>
        <dbReference type="ARBA" id="ARBA00023053"/>
    </source>
</evidence>
<dbReference type="InterPro" id="IPR023424">
    <property type="entry name" value="OadG"/>
</dbReference>
<evidence type="ECO:0000256" key="10">
    <source>
        <dbReference type="ARBA" id="ARBA00022989"/>
    </source>
</evidence>
<evidence type="ECO:0000256" key="12">
    <source>
        <dbReference type="ARBA" id="ARBA00023065"/>
    </source>
</evidence>
<dbReference type="NCBIfam" id="TIGR01195">
    <property type="entry name" value="oadG_fam"/>
    <property type="match status" value="1"/>
</dbReference>
<dbReference type="EMBL" id="BMNN01000001">
    <property type="protein sequence ID" value="GGI92647.1"/>
    <property type="molecule type" value="Genomic_DNA"/>
</dbReference>
<comment type="subcellular location">
    <subcellularLocation>
        <location evidence="3 16 17">Cell membrane</location>
        <topology evidence="3 16 17">Single-pass membrane protein</topology>
    </subcellularLocation>
</comment>
<evidence type="ECO:0000313" key="19">
    <source>
        <dbReference type="Proteomes" id="UP000633263"/>
    </source>
</evidence>
<evidence type="ECO:0000256" key="1">
    <source>
        <dbReference type="ARBA" id="ARBA00001959"/>
    </source>
</evidence>
<keyword evidence="11 16" id="KW-0915">Sodium</keyword>
<evidence type="ECO:0000256" key="16">
    <source>
        <dbReference type="HAMAP-Rule" id="MF_00404"/>
    </source>
</evidence>
<dbReference type="Proteomes" id="UP000633263">
    <property type="component" value="Unassembled WGS sequence"/>
</dbReference>